<name>A0A5Q2RQS1_9ACTN</name>
<organism evidence="1 2">
    <name type="scientific">Actinomarinicola tropica</name>
    <dbReference type="NCBI Taxonomy" id="2789776"/>
    <lineage>
        <taxon>Bacteria</taxon>
        <taxon>Bacillati</taxon>
        <taxon>Actinomycetota</taxon>
        <taxon>Acidimicrobiia</taxon>
        <taxon>Acidimicrobiales</taxon>
        <taxon>Iamiaceae</taxon>
        <taxon>Actinomarinicola</taxon>
    </lineage>
</organism>
<sequence length="314" mass="34546">MFDRVAMVVQLAAEHHGLVRADLLAPHGIDRQVLSRLTRAGVLEPIGGPGIRRLAGGVPTPHQRLLAGVWAAGPGAVASHRGAAWLWSLDGITRPVVEVSVPRSGGRRPRGVLLHHSTDLSPAMITSVDGIAVTEPTRTLIDLAGSVPASVLEEAFDSGLRQGLTTVPRSERMLDRLARPGRNGVGPFRQLLDQRDAVDGVTDSRFEVRLVRVLRRGGLPEPSRQIVLHDRWGRIGAFDLGYPEARVVVEADSVRHHMSRAQFERDRERRTRAEAIGWKVPTYTWRQVTTRPAWVVRTVEALLDASGWNWRSAA</sequence>
<dbReference type="EMBL" id="CP045851">
    <property type="protein sequence ID" value="QGG96776.1"/>
    <property type="molecule type" value="Genomic_DNA"/>
</dbReference>
<evidence type="ECO:0000313" key="1">
    <source>
        <dbReference type="EMBL" id="QGG96776.1"/>
    </source>
</evidence>
<dbReference type="Proteomes" id="UP000334019">
    <property type="component" value="Chromosome"/>
</dbReference>
<dbReference type="RefSeq" id="WP_153760879.1">
    <property type="nucleotide sequence ID" value="NZ_CP045851.1"/>
</dbReference>
<reference evidence="1 2" key="1">
    <citation type="submission" date="2019-11" db="EMBL/GenBank/DDBJ databases">
        <authorList>
            <person name="He Y."/>
        </authorList>
    </citation>
    <scope>NUCLEOTIDE SEQUENCE [LARGE SCALE GENOMIC DNA]</scope>
    <source>
        <strain evidence="1 2">SCSIO 58843</strain>
    </source>
</reference>
<evidence type="ECO:0000313" key="2">
    <source>
        <dbReference type="Proteomes" id="UP000334019"/>
    </source>
</evidence>
<accession>A0A5Q2RQS1</accession>
<proteinExistence type="predicted"/>
<dbReference type="InterPro" id="IPR011335">
    <property type="entry name" value="Restrct_endonuc-II-like"/>
</dbReference>
<dbReference type="Gene3D" id="3.40.960.10">
    <property type="entry name" value="VSR Endonuclease"/>
    <property type="match status" value="1"/>
</dbReference>
<keyword evidence="2" id="KW-1185">Reference proteome</keyword>
<evidence type="ECO:0008006" key="3">
    <source>
        <dbReference type="Google" id="ProtNLM"/>
    </source>
</evidence>
<protein>
    <recommendedName>
        <fullName evidence="3">DUF559 domain-containing protein</fullName>
    </recommendedName>
</protein>
<gene>
    <name evidence="1" type="ORF">GH723_17670</name>
</gene>
<dbReference type="KEGG" id="atq:GH723_17670"/>
<dbReference type="SUPFAM" id="SSF52980">
    <property type="entry name" value="Restriction endonuclease-like"/>
    <property type="match status" value="1"/>
</dbReference>
<dbReference type="AlphaFoldDB" id="A0A5Q2RQS1"/>